<dbReference type="InterPro" id="IPR039422">
    <property type="entry name" value="MarR/SlyA-like"/>
</dbReference>
<feature type="domain" description="HTH marR-type" evidence="5">
    <location>
        <begin position="43"/>
        <end position="175"/>
    </location>
</feature>
<dbReference type="InterPro" id="IPR036390">
    <property type="entry name" value="WH_DNA-bd_sf"/>
</dbReference>
<evidence type="ECO:0000256" key="1">
    <source>
        <dbReference type="ARBA" id="ARBA00023015"/>
    </source>
</evidence>
<dbReference type="PRINTS" id="PR00598">
    <property type="entry name" value="HTHMARR"/>
</dbReference>
<dbReference type="PROSITE" id="PS50995">
    <property type="entry name" value="HTH_MARR_2"/>
    <property type="match status" value="1"/>
</dbReference>
<evidence type="ECO:0000313" key="7">
    <source>
        <dbReference type="Proteomes" id="UP000308697"/>
    </source>
</evidence>
<keyword evidence="7" id="KW-1185">Reference proteome</keyword>
<name>A0A4V5MKU8_9ACTN</name>
<evidence type="ECO:0000259" key="5">
    <source>
        <dbReference type="PROSITE" id="PS50995"/>
    </source>
</evidence>
<dbReference type="SUPFAM" id="SSF46785">
    <property type="entry name" value="Winged helix' DNA-binding domain"/>
    <property type="match status" value="1"/>
</dbReference>
<dbReference type="PANTHER" id="PTHR33164:SF99">
    <property type="entry name" value="MARR FAMILY REGULATORY PROTEIN"/>
    <property type="match status" value="1"/>
</dbReference>
<dbReference type="Pfam" id="PF01047">
    <property type="entry name" value="MarR"/>
    <property type="match status" value="1"/>
</dbReference>
<dbReference type="Proteomes" id="UP000308697">
    <property type="component" value="Unassembled WGS sequence"/>
</dbReference>
<dbReference type="PANTHER" id="PTHR33164">
    <property type="entry name" value="TRANSCRIPTIONAL REGULATOR, MARR FAMILY"/>
    <property type="match status" value="1"/>
</dbReference>
<sequence length="190" mass="20749">MSRAANRDTQSQPSQPGRPSQQGRSSNATQASSSVPVPAAAHAGPVSHAIFRVARLHRMIAGQLLRRVGLHLGQELVMMHLWELGPQRQTDLVRLIDSDAATMTRSIKRLENAGFVRRRPCPDDKRAVIIEPTAASQALRREVESIWAELERASTGDLTPDQQSETLQALRRIEESLARTAAGAPPADEG</sequence>
<evidence type="ECO:0000256" key="4">
    <source>
        <dbReference type="SAM" id="MobiDB-lite"/>
    </source>
</evidence>
<feature type="compositionally biased region" description="Low complexity" evidence="4">
    <location>
        <begin position="10"/>
        <end position="40"/>
    </location>
</feature>
<dbReference type="InterPro" id="IPR023187">
    <property type="entry name" value="Tscrpt_reg_MarR-type_CS"/>
</dbReference>
<keyword evidence="2" id="KW-0238">DNA-binding</keyword>
<dbReference type="InterPro" id="IPR000835">
    <property type="entry name" value="HTH_MarR-typ"/>
</dbReference>
<dbReference type="GO" id="GO:0003700">
    <property type="term" value="F:DNA-binding transcription factor activity"/>
    <property type="evidence" value="ECO:0007669"/>
    <property type="project" value="InterPro"/>
</dbReference>
<evidence type="ECO:0000313" key="6">
    <source>
        <dbReference type="EMBL" id="TJZ54698.1"/>
    </source>
</evidence>
<organism evidence="6 7">
    <name type="scientific">Streptomyces piniterrae</name>
    <dbReference type="NCBI Taxonomy" id="2571125"/>
    <lineage>
        <taxon>Bacteria</taxon>
        <taxon>Bacillati</taxon>
        <taxon>Actinomycetota</taxon>
        <taxon>Actinomycetes</taxon>
        <taxon>Kitasatosporales</taxon>
        <taxon>Streptomycetaceae</taxon>
        <taxon>Streptomyces</taxon>
    </lineage>
</organism>
<comment type="caution">
    <text evidence="6">The sequence shown here is derived from an EMBL/GenBank/DDBJ whole genome shotgun (WGS) entry which is preliminary data.</text>
</comment>
<dbReference type="InterPro" id="IPR036388">
    <property type="entry name" value="WH-like_DNA-bd_sf"/>
</dbReference>
<dbReference type="EMBL" id="SUMB01000004">
    <property type="protein sequence ID" value="TJZ54698.1"/>
    <property type="molecule type" value="Genomic_DNA"/>
</dbReference>
<reference evidence="6 7" key="1">
    <citation type="submission" date="2019-04" db="EMBL/GenBank/DDBJ databases">
        <title>Streptomyces piniterrae sp. nov., a heliquinomycin-producing actinomycete isolated from rhizosphere soil of Pinus yunnanensis.</title>
        <authorList>
            <person name="Zhuang X."/>
            <person name="Zhao J."/>
        </authorList>
    </citation>
    <scope>NUCLEOTIDE SEQUENCE [LARGE SCALE GENOMIC DNA]</scope>
    <source>
        <strain evidence="7">jys28</strain>
    </source>
</reference>
<dbReference type="Gene3D" id="1.10.10.10">
    <property type="entry name" value="Winged helix-like DNA-binding domain superfamily/Winged helix DNA-binding domain"/>
    <property type="match status" value="1"/>
</dbReference>
<dbReference type="SMART" id="SM00347">
    <property type="entry name" value="HTH_MARR"/>
    <property type="match status" value="1"/>
</dbReference>
<evidence type="ECO:0000256" key="3">
    <source>
        <dbReference type="ARBA" id="ARBA00023163"/>
    </source>
</evidence>
<gene>
    <name evidence="6" type="ORF">FCH28_14970</name>
</gene>
<dbReference type="GO" id="GO:0003677">
    <property type="term" value="F:DNA binding"/>
    <property type="evidence" value="ECO:0007669"/>
    <property type="project" value="UniProtKB-KW"/>
</dbReference>
<keyword evidence="3" id="KW-0804">Transcription</keyword>
<accession>A0A4V5MKU8</accession>
<dbReference type="OrthoDB" id="3176111at2"/>
<proteinExistence type="predicted"/>
<keyword evidence="1" id="KW-0805">Transcription regulation</keyword>
<dbReference type="PROSITE" id="PS01117">
    <property type="entry name" value="HTH_MARR_1"/>
    <property type="match status" value="1"/>
</dbReference>
<evidence type="ECO:0000256" key="2">
    <source>
        <dbReference type="ARBA" id="ARBA00023125"/>
    </source>
</evidence>
<protein>
    <submittedName>
        <fullName evidence="6">Winged helix-turn-helix transcriptional regulator</fullName>
    </submittedName>
</protein>
<dbReference type="AlphaFoldDB" id="A0A4V5MKU8"/>
<feature type="region of interest" description="Disordered" evidence="4">
    <location>
        <begin position="1"/>
        <end position="40"/>
    </location>
</feature>
<dbReference type="GO" id="GO:0006950">
    <property type="term" value="P:response to stress"/>
    <property type="evidence" value="ECO:0007669"/>
    <property type="project" value="TreeGrafter"/>
</dbReference>